<dbReference type="GO" id="GO:0006508">
    <property type="term" value="P:proteolysis"/>
    <property type="evidence" value="ECO:0007669"/>
    <property type="project" value="InterPro"/>
</dbReference>
<dbReference type="EMBL" id="NBVN01000002">
    <property type="protein sequence ID" value="PUA33201.1"/>
    <property type="molecule type" value="Genomic_DNA"/>
</dbReference>
<proteinExistence type="predicted"/>
<dbReference type="Proteomes" id="UP000244093">
    <property type="component" value="Unassembled WGS sequence"/>
</dbReference>
<gene>
    <name evidence="2" type="ORF">B7O98_01840</name>
</gene>
<evidence type="ECO:0000313" key="2">
    <source>
        <dbReference type="EMBL" id="PUA33201.1"/>
    </source>
</evidence>
<protein>
    <recommendedName>
        <fullName evidence="1">Peptidase M14 domain-containing protein</fullName>
    </recommendedName>
</protein>
<dbReference type="AlphaFoldDB" id="A0A2R7Y6N8"/>
<evidence type="ECO:0000313" key="3">
    <source>
        <dbReference type="Proteomes" id="UP000244093"/>
    </source>
</evidence>
<dbReference type="GO" id="GO:0004181">
    <property type="term" value="F:metallocarboxypeptidase activity"/>
    <property type="evidence" value="ECO:0007669"/>
    <property type="project" value="InterPro"/>
</dbReference>
<feature type="domain" description="Peptidase M14" evidence="1">
    <location>
        <begin position="30"/>
        <end position="163"/>
    </location>
</feature>
<dbReference type="Gene3D" id="3.40.630.10">
    <property type="entry name" value="Zn peptidases"/>
    <property type="match status" value="1"/>
</dbReference>
<sequence>MINSPSIIKPEEFFGFKIGEDRKLARWDKIVEYFKHLSSASNRILVEELGKTTEGQPFIVAFISSPENLSRLEEIRNISCKLSNPDRTFTEAELKELIENGKVVVVITNSMHATEVGGTQSSVELAYRLVSSDDSEILNILENVIVILIPSQNPDGQVMVVDWYNKTLGTEYEGTPPPWLYHRYCGHDNNRDAYMLNLPESSFIAKIVYKDWCPQIYVDHHQMGSYGARLFISPEMDPIYPEVDPILWRETQFVGSYVTVWLERAGIAGVETGAPFTPDFISAFQTMAQYMNIIGILTESASVKIATPIYVDPHQLKGYSRGRLADKPYMNYPNPWKGGWWRLSDIVKQQIESSLAILTLAAKHKGELLKNSYLKALRSIIKGRENQPYAFLIPNEQHDPLTALKLIDLLLKLGVKVFKATQQVKVGVATYDAGCFIIPLSQPRRALIRKLLERFLYPDDETTRDRDGKPLRPYDIATDTVSEFMGVNVIRVDEPLENVMVEPIAYVSLPEVKLNENARGYLLDPRLNDTYAVVNKLLSLGIQVYRLFDKVSVNGAKLPEGAFYIEKTNEALQALREVAKPLGVQPISVTESLNANVREVTVAKVGIYQRFYGGNMEEGWIRFLLDKYGFPYISVKDDLVKSGKISEELDVLLFPNDLLPYITGENIEEELSKRLARPVKLPPWPPEFKSGIGREGLDKVREFVEKGGTLVTMGESVELAIKALNLPVRDLTEDLKDPKQYFCPGSTLKILVDTKHRLGLGMPAQALAMFIDKPILEVIPSYLNEKFKVVARFPEKDILQSGWLIGENFLSRKPAVLEAEVNKGKAVMYAIRPVFRAQTHGTFKLLFNALYKYKS</sequence>
<comment type="caution">
    <text evidence="2">The sequence shown here is derived from an EMBL/GenBank/DDBJ whole genome shotgun (WGS) entry which is preliminary data.</text>
</comment>
<dbReference type="Pfam" id="PF00246">
    <property type="entry name" value="Peptidase_M14"/>
    <property type="match status" value="1"/>
</dbReference>
<organism evidence="2 3">
    <name type="scientific">Zestosphaera tikiterensis</name>
    <dbReference type="NCBI Taxonomy" id="1973259"/>
    <lineage>
        <taxon>Archaea</taxon>
        <taxon>Thermoproteota</taxon>
        <taxon>Thermoprotei</taxon>
        <taxon>Desulfurococcales</taxon>
        <taxon>Desulfurococcaceae</taxon>
        <taxon>Zestosphaera</taxon>
    </lineage>
</organism>
<evidence type="ECO:0000259" key="1">
    <source>
        <dbReference type="Pfam" id="PF00246"/>
    </source>
</evidence>
<accession>A0A2R7Y6N8</accession>
<name>A0A2R7Y6N8_9CREN</name>
<dbReference type="GO" id="GO:0008270">
    <property type="term" value="F:zinc ion binding"/>
    <property type="evidence" value="ECO:0007669"/>
    <property type="project" value="InterPro"/>
</dbReference>
<reference evidence="2 3" key="1">
    <citation type="journal article" date="2018" name="Syst. Appl. Microbiol.">
        <title>A new symbiotic nanoarchaeote (Candidatus Nanoclepta minutus) and its host (Zestosphaera tikiterensis gen. nov., sp. nov.) from a New Zealand hot spring.</title>
        <authorList>
            <person name="St John E."/>
            <person name="Liu Y."/>
            <person name="Podar M."/>
            <person name="Stott M.B."/>
            <person name="Meneghin J."/>
            <person name="Chen Z."/>
            <person name="Lagutin K."/>
            <person name="Mitchell K."/>
            <person name="Reysenbach A.L."/>
        </authorList>
    </citation>
    <scope>NUCLEOTIDE SEQUENCE [LARGE SCALE GENOMIC DNA]</scope>
    <source>
        <strain evidence="2">NZ3</strain>
    </source>
</reference>
<dbReference type="InterPro" id="IPR000834">
    <property type="entry name" value="Peptidase_M14"/>
</dbReference>
<dbReference type="SUPFAM" id="SSF53187">
    <property type="entry name" value="Zn-dependent exopeptidases"/>
    <property type="match status" value="1"/>
</dbReference>
<dbReference type="CDD" id="cd06240">
    <property type="entry name" value="M14-like"/>
    <property type="match status" value="1"/>
</dbReference>